<evidence type="ECO:0000256" key="1">
    <source>
        <dbReference type="SAM" id="SignalP"/>
    </source>
</evidence>
<gene>
    <name evidence="2" type="ORF">CRI94_13425</name>
</gene>
<feature type="chain" id="PRO_5013106175" description="DUF4252 domain-containing protein" evidence="1">
    <location>
        <begin position="20"/>
        <end position="164"/>
    </location>
</feature>
<evidence type="ECO:0008006" key="4">
    <source>
        <dbReference type="Google" id="ProtNLM"/>
    </source>
</evidence>
<dbReference type="InterPro" id="IPR019660">
    <property type="entry name" value="Put_sensory_transdc_reg_YbjN"/>
</dbReference>
<accession>A0A2A8CV05</accession>
<dbReference type="AlphaFoldDB" id="A0A2A8CV05"/>
<keyword evidence="1" id="KW-0732">Signal</keyword>
<evidence type="ECO:0000313" key="2">
    <source>
        <dbReference type="EMBL" id="PEN12522.1"/>
    </source>
</evidence>
<feature type="signal peptide" evidence="1">
    <location>
        <begin position="1"/>
        <end position="19"/>
    </location>
</feature>
<sequence>MRTLLLAVVLSLAVFPASAQIGSSSSSASYDTRVKKALDAEDWNYEIDDDGDFKMVVGFEEEDRSQLVWVISNTLENQGLEIREVWSPVYKSETSTLPDEIAQWAIEASWDMVVGSLAADGSGTVYFVAKIDAEASSEVLSKMIRIAAGAGDELEKQKSPGDEL</sequence>
<organism evidence="2 3">
    <name type="scientific">Longibacter salinarum</name>
    <dbReference type="NCBI Taxonomy" id="1850348"/>
    <lineage>
        <taxon>Bacteria</taxon>
        <taxon>Pseudomonadati</taxon>
        <taxon>Rhodothermota</taxon>
        <taxon>Rhodothermia</taxon>
        <taxon>Rhodothermales</taxon>
        <taxon>Salisaetaceae</taxon>
        <taxon>Longibacter</taxon>
    </lineage>
</organism>
<dbReference type="OrthoDB" id="511454at2"/>
<evidence type="ECO:0000313" key="3">
    <source>
        <dbReference type="Proteomes" id="UP000220102"/>
    </source>
</evidence>
<protein>
    <recommendedName>
        <fullName evidence="4">DUF4252 domain-containing protein</fullName>
    </recommendedName>
</protein>
<reference evidence="2 3" key="1">
    <citation type="submission" date="2017-10" db="EMBL/GenBank/DDBJ databases">
        <title>Draft genome of Longibacter Salinarum.</title>
        <authorList>
            <person name="Goh K.M."/>
            <person name="Shamsir M.S."/>
            <person name="Lim S.W."/>
        </authorList>
    </citation>
    <scope>NUCLEOTIDE SEQUENCE [LARGE SCALE GENOMIC DNA]</scope>
    <source>
        <strain evidence="2 3">KCTC 52045</strain>
    </source>
</reference>
<dbReference type="Pfam" id="PF10722">
    <property type="entry name" value="YbjN"/>
    <property type="match status" value="1"/>
</dbReference>
<comment type="caution">
    <text evidence="2">The sequence shown here is derived from an EMBL/GenBank/DDBJ whole genome shotgun (WGS) entry which is preliminary data.</text>
</comment>
<dbReference type="RefSeq" id="WP_098076723.1">
    <property type="nucleotide sequence ID" value="NZ_PDEQ01000007.1"/>
</dbReference>
<proteinExistence type="predicted"/>
<name>A0A2A8CV05_9BACT</name>
<dbReference type="Proteomes" id="UP000220102">
    <property type="component" value="Unassembled WGS sequence"/>
</dbReference>
<keyword evidence="3" id="KW-1185">Reference proteome</keyword>
<dbReference type="EMBL" id="PDEQ01000007">
    <property type="protein sequence ID" value="PEN12522.1"/>
    <property type="molecule type" value="Genomic_DNA"/>
</dbReference>